<feature type="transmembrane region" description="Helical" evidence="3">
    <location>
        <begin position="149"/>
        <end position="176"/>
    </location>
</feature>
<keyword evidence="3" id="KW-0812">Transmembrane</keyword>
<reference evidence="4" key="1">
    <citation type="journal article" date="2023" name="Genome Biol. Evol.">
        <title>First Whole Genome Sequence and Flow Cytometry Genome Size Data for the Lichen-Forming Fungus Ramalina farinacea (Ascomycota).</title>
        <authorList>
            <person name="Llewellyn T."/>
            <person name="Mian S."/>
            <person name="Hill R."/>
            <person name="Leitch I.J."/>
            <person name="Gaya E."/>
        </authorList>
    </citation>
    <scope>NUCLEOTIDE SEQUENCE</scope>
    <source>
        <strain evidence="4">LIQ254RAFAR</strain>
    </source>
</reference>
<accession>A0AA43QND3</accession>
<comment type="caution">
    <text evidence="4">The sequence shown here is derived from an EMBL/GenBank/DDBJ whole genome shotgun (WGS) entry which is preliminary data.</text>
</comment>
<feature type="region of interest" description="Disordered" evidence="2">
    <location>
        <begin position="1024"/>
        <end position="1179"/>
    </location>
</feature>
<feature type="compositionally biased region" description="Polar residues" evidence="2">
    <location>
        <begin position="359"/>
        <end position="382"/>
    </location>
</feature>
<feature type="compositionally biased region" description="Polar residues" evidence="2">
    <location>
        <begin position="1051"/>
        <end position="1105"/>
    </location>
</feature>
<evidence type="ECO:0000256" key="1">
    <source>
        <dbReference type="SAM" id="Coils"/>
    </source>
</evidence>
<keyword evidence="3" id="KW-1133">Transmembrane helix</keyword>
<feature type="region of interest" description="Disordered" evidence="2">
    <location>
        <begin position="1359"/>
        <end position="1380"/>
    </location>
</feature>
<feature type="region of interest" description="Disordered" evidence="2">
    <location>
        <begin position="834"/>
        <end position="944"/>
    </location>
</feature>
<feature type="compositionally biased region" description="Low complexity" evidence="2">
    <location>
        <begin position="935"/>
        <end position="944"/>
    </location>
</feature>
<feature type="region of interest" description="Disordered" evidence="2">
    <location>
        <begin position="1211"/>
        <end position="1267"/>
    </location>
</feature>
<keyword evidence="1" id="KW-0175">Coiled coil</keyword>
<evidence type="ECO:0008006" key="6">
    <source>
        <dbReference type="Google" id="ProtNLM"/>
    </source>
</evidence>
<keyword evidence="3" id="KW-0472">Membrane</keyword>
<name>A0AA43QND3_9LECA</name>
<keyword evidence="5" id="KW-1185">Reference proteome</keyword>
<feature type="region of interest" description="Disordered" evidence="2">
    <location>
        <begin position="1"/>
        <end position="123"/>
    </location>
</feature>
<protein>
    <recommendedName>
        <fullName evidence="6">Ubiquitination network signaling protein</fullName>
    </recommendedName>
</protein>
<feature type="compositionally biased region" description="Polar residues" evidence="2">
    <location>
        <begin position="106"/>
        <end position="123"/>
    </location>
</feature>
<sequence>MPKKKGGSLHNNRHENGVVAPGKRVTKQRSNGQLNGTVDLPSTANGSPSHPSSAARTTPPVPEKRPNGQPPDLKDGFPSTSFQHHDSKENSAINPTAGLPDHAGQANGTPCAPSSSTDPAALSTSTARKDNVFNLAMTILRSCPLGDTLTILIILLSIPSTVLTLINTLFAMLTFMPPAGSFFSLPHTFNDIFQGSGGTPSLATIVITDVLGLILWLMAWTPVQALAIEYTQAVVAATLGGGNANKKTGYDSTLLCMAIVTLRHVSSRGWTPTRILGFDWSAILSKIPYVSDRPQSFISVPTNDFLLSDPKSGWAWFRILIALHILIQGLVHVARRWYQKRDYFQSAPLSKKTDPEAGGTSSVRSLPTTVGETGTHSSTGALSNATSKTSLIIAKDTRDKASSGKKKRKQATLVRSRQPLWAAFAATKVTILREYEQTHSLSDMSVANAKDPDDLGDASFEDLVDRVWISEIHSDSFTFHATYSSALPQTIDSGKAEASAGVDRTKPFFVRINDTDWTSTKILSHNQDKTTAHMWSGMVFGLTPSSSYRCSLVRSEDNEIVFSAIVTTSPSLMDDSETTSVSPEVSHGSHRLASPTSPTTTLKKTMRTFQASLNDSLARQKRSKKESKASGTAIKKDIDVFSTRINKLASEDRSHTNRHLQWNQHMKQADEAVTSIEEEIEAFGNPPEDELNNSREMKGSWEATKQAQHSTESALARGREAAQREKVLVQNEAQSAQQKRERLLTRRTKLQDQYEKLESVTAEGLSHRERQNSEQAAKDLQRAQIDRDLQDRMTSFTQNWQDSQYSISNAMSQAQLLENAFHDQQVIVSRPLHPEERPLTPEGDLPGENPQKAVPNAFRFPTFATPESTGGFKGHSGSSSQANARPRSTSHLSGNSNYVDFEDQDPAPPMPSRAVDAVRGRDRNKSGGSAGGSSGSNSHPASPAVAHHVLDSPVARTLRMPQQAQHVRESASKGRLNAIFSRLPQANPQRLFKQSIPNLKNPFHSDRSLEFTFIKDLVRSPLQAVQPDSTTKPSDDGAENIGHCEGPSQPAPQRTTTEPQRASEPTAQYSSHSSFVSLTPDSSDLSNPSSFLTSTTSPGTHSNLVASPEVNAISDEGMGQKASSIRRKHIKPEQRLNLDDFAYPPPKSIEATEEPSPAEAEPAQPLHKRPSSVQVPVPRRRSSLTALHLETSDFNRPLSQQDTLKHRASTLTSTYRQGQRSPDAISPVERVLSRDRLSPPVQSPTDTKRTSVTSQHSASQLSPRLRPGMFPKTFANDTGPTQVPQPAITEIQRHCYIKHAKMRNDANKHYLTPCMTCGNVDDQVCQICTFCFLRMCRKCYAEFDRNGRVLRLPMAWRKETDAETTARDQSQVTKPTEENQPPFHLLEKQLRKSSVRDVGKDEVGEKWMADAVKDSAVEVKGATIRAAPVVEL</sequence>
<feature type="compositionally biased region" description="Basic and acidic residues" evidence="2">
    <location>
        <begin position="916"/>
        <end position="925"/>
    </location>
</feature>
<evidence type="ECO:0000313" key="5">
    <source>
        <dbReference type="Proteomes" id="UP001161017"/>
    </source>
</evidence>
<feature type="compositionally biased region" description="Polar residues" evidence="2">
    <location>
        <begin position="876"/>
        <end position="898"/>
    </location>
</feature>
<feature type="region of interest" description="Disordered" evidence="2">
    <location>
        <begin position="349"/>
        <end position="382"/>
    </location>
</feature>
<evidence type="ECO:0000313" key="4">
    <source>
        <dbReference type="EMBL" id="MDI1488539.1"/>
    </source>
</evidence>
<feature type="compositionally biased region" description="Low complexity" evidence="2">
    <location>
        <begin position="1154"/>
        <end position="1165"/>
    </location>
</feature>
<feature type="region of interest" description="Disordered" evidence="2">
    <location>
        <begin position="572"/>
        <end position="603"/>
    </location>
</feature>
<gene>
    <name evidence="4" type="ORF">OHK93_007814</name>
</gene>
<feature type="compositionally biased region" description="Polar residues" evidence="2">
    <location>
        <begin position="1250"/>
        <end position="1262"/>
    </location>
</feature>
<feature type="coiled-coil region" evidence="1">
    <location>
        <begin position="719"/>
        <end position="760"/>
    </location>
</feature>
<feature type="compositionally biased region" description="Low complexity" evidence="2">
    <location>
        <begin position="591"/>
        <end position="603"/>
    </location>
</feature>
<dbReference type="EMBL" id="JAPUFD010000007">
    <property type="protein sequence ID" value="MDI1488539.1"/>
    <property type="molecule type" value="Genomic_DNA"/>
</dbReference>
<feature type="compositionally biased region" description="Polar residues" evidence="2">
    <location>
        <begin position="28"/>
        <end position="56"/>
    </location>
</feature>
<evidence type="ECO:0000256" key="3">
    <source>
        <dbReference type="SAM" id="Phobius"/>
    </source>
</evidence>
<evidence type="ECO:0000256" key="2">
    <source>
        <dbReference type="SAM" id="MobiDB-lite"/>
    </source>
</evidence>
<dbReference type="Proteomes" id="UP001161017">
    <property type="component" value="Unassembled WGS sequence"/>
</dbReference>
<proteinExistence type="predicted"/>
<feature type="compositionally biased region" description="Polar residues" evidence="2">
    <location>
        <begin position="1211"/>
        <end position="1220"/>
    </location>
</feature>
<organism evidence="4 5">
    <name type="scientific">Ramalina farinacea</name>
    <dbReference type="NCBI Taxonomy" id="258253"/>
    <lineage>
        <taxon>Eukaryota</taxon>
        <taxon>Fungi</taxon>
        <taxon>Dikarya</taxon>
        <taxon>Ascomycota</taxon>
        <taxon>Pezizomycotina</taxon>
        <taxon>Lecanoromycetes</taxon>
        <taxon>OSLEUM clade</taxon>
        <taxon>Lecanoromycetidae</taxon>
        <taxon>Lecanorales</taxon>
        <taxon>Lecanorineae</taxon>
        <taxon>Ramalinaceae</taxon>
        <taxon>Ramalina</taxon>
    </lineage>
</organism>